<evidence type="ECO:0000256" key="1">
    <source>
        <dbReference type="ARBA" id="ARBA00009890"/>
    </source>
</evidence>
<dbReference type="PROSITE" id="PS50082">
    <property type="entry name" value="WD_REPEATS_2"/>
    <property type="match status" value="1"/>
</dbReference>
<feature type="region of interest" description="Disordered" evidence="5">
    <location>
        <begin position="242"/>
        <end position="291"/>
    </location>
</feature>
<proteinExistence type="inferred from homology"/>
<dbReference type="eggNOG" id="ENOG502RZG9">
    <property type="taxonomic scope" value="Eukaryota"/>
</dbReference>
<evidence type="ECO:0000256" key="5">
    <source>
        <dbReference type="SAM" id="MobiDB-lite"/>
    </source>
</evidence>
<dbReference type="GO" id="GO:0032956">
    <property type="term" value="P:regulation of actin cytoskeleton organization"/>
    <property type="evidence" value="ECO:0007669"/>
    <property type="project" value="TreeGrafter"/>
</dbReference>
<dbReference type="PANTHER" id="PTHR19842">
    <property type="entry name" value="G BETA-LIKE PROTEIN GBL"/>
    <property type="match status" value="1"/>
</dbReference>
<dbReference type="Gene3D" id="2.130.10.10">
    <property type="entry name" value="YVTN repeat-like/Quinoprotein amine dehydrogenase"/>
    <property type="match status" value="1"/>
</dbReference>
<dbReference type="Proteomes" id="UP000016923">
    <property type="component" value="Unassembled WGS sequence"/>
</dbReference>
<dbReference type="STRING" id="1262450.S3D5V9"/>
<feature type="compositionally biased region" description="Basic residues" evidence="5">
    <location>
        <begin position="989"/>
        <end position="999"/>
    </location>
</feature>
<dbReference type="InterPro" id="IPR036322">
    <property type="entry name" value="WD40_repeat_dom_sf"/>
</dbReference>
<feature type="compositionally biased region" description="Polar residues" evidence="5">
    <location>
        <begin position="971"/>
        <end position="981"/>
    </location>
</feature>
<feature type="compositionally biased region" description="Pro residues" evidence="5">
    <location>
        <begin position="1009"/>
        <end position="1031"/>
    </location>
</feature>
<dbReference type="GO" id="GO:0031929">
    <property type="term" value="P:TOR signaling"/>
    <property type="evidence" value="ECO:0007669"/>
    <property type="project" value="InterPro"/>
</dbReference>
<evidence type="ECO:0000313" key="6">
    <source>
        <dbReference type="EMBL" id="EPE08770.1"/>
    </source>
</evidence>
<dbReference type="InterPro" id="IPR019775">
    <property type="entry name" value="WD40_repeat_CS"/>
</dbReference>
<dbReference type="PROSITE" id="PS50294">
    <property type="entry name" value="WD_REPEATS_REGION"/>
    <property type="match status" value="1"/>
</dbReference>
<dbReference type="InterPro" id="IPR001680">
    <property type="entry name" value="WD40_rpt"/>
</dbReference>
<keyword evidence="7" id="KW-1185">Reference proteome</keyword>
<dbReference type="SUPFAM" id="SSF50978">
    <property type="entry name" value="WD40 repeat-like"/>
    <property type="match status" value="1"/>
</dbReference>
<keyword evidence="2 4" id="KW-0853">WD repeat</keyword>
<feature type="region of interest" description="Disordered" evidence="5">
    <location>
        <begin position="957"/>
        <end position="1054"/>
    </location>
</feature>
<dbReference type="EMBL" id="KE148148">
    <property type="protein sequence ID" value="EPE08770.1"/>
    <property type="molecule type" value="Genomic_DNA"/>
</dbReference>
<protein>
    <submittedName>
        <fullName evidence="6">Wd repeat-containing protein</fullName>
    </submittedName>
</protein>
<evidence type="ECO:0000313" key="7">
    <source>
        <dbReference type="Proteomes" id="UP000016923"/>
    </source>
</evidence>
<dbReference type="HOGENOM" id="CLU_004531_0_0_1"/>
<sequence>MACMAAGTGANRGGTAAAAAASPLVASASTPSSQSATRPVAVFKNPLDKYGSPPPASKRQKIGHTENGSGSGSGSGSENNTAIKTSPTMARSQLTPAGSGLRTGFWGGSSPMTPTQRVAQKPMAPRQRPVPSGFKQSYENNQIILVLDDDDDDDDNGGGDIPSSVRSSAPPPTQAPNPATAWLNASSTPITTQHGVAQPPGMNAARREANSSLPDGHSLSSTALTPSLSYSLYNSSQIPAASPGATAAVLPPSYPSHPSHPSLPQTSTVQPTQPTQTQQTQHTLPATLSTSKDQRYTRFVNLARRPYLQSRYREYISDNYQDIQKLLGRARGSPVIHVDFGPDEVQHVLDAVRSVIVPAAAMLEVPKHKNTSPEKEIKNLLKKRGTDFLLLVVNSVDLTCLPGRTAIDVLSFIADVRASKHRARVPTALSLCRHDRSSHYSHQERTSRTTKLSTLLFGREMVGQRILSGRMRQPVNFANEIRKLREDSLTACNEWTNCAGDVTTISWTSEDSFVCGTTTHMDDRNHQYNRQGNLALASIKSGQLMAYPDHRIVRRPQTRPGNPASHSHDDPWLYTSVVSSDFASVLNLAFTSSFDETVKAWRVESDGKMLPMGTWRHKGKVNFVVASTHEMGLVATAADVSEKSVRIYRFFNSQEHSRITYKVLPCPRIFDAAGRALIPDKWAYLPAAVRWGLSRDTNHLLLVGFSPRGLGLTADDEDIPLDRRDTGELRLWDGRDGSAWQVNGGRRNVFEVAWHPTQACFIAATSPKTHNVDENIRARIRTQVSVYRPANTTDNGGRVYAEVQTLDCFAEDINELALLPNSIGFIYVAAGATNGKTYVWDTSQGDSPVHVLEHGKCIEELAGERISNEDTGVKFVAWGQTPDRLYTGSSDGIVKVWNVRTHSNSSATPFVRNLLQCPGPVSFGAFSPNKSKLAIGDATGRVTVLAVDDNLNKNDEEADFLSDTDDEADVQDSSKPISNTRIAGPAAGLHHRRHPKTFKQHPPEIIRHPTPPPPPPPPPPPQAPTVPPPPSSVLLTQPQGNASENDDDDGCSPAKELLASGQLIIVPDRTVGAVKGPNYAQTNLYCRDFHLDRQPHQPLLAEYERAQQENKPSARSAPSRQRPFNTRPVDSFPTERLFVLHQLNKQKDLTVRDLEASTVRELSQQDRGALQQLIDAGEGIDEPYEFGYEYEELPDDL</sequence>
<dbReference type="GO" id="GO:0031931">
    <property type="term" value="C:TORC1 complex"/>
    <property type="evidence" value="ECO:0007669"/>
    <property type="project" value="InterPro"/>
</dbReference>
<feature type="compositionally biased region" description="Polar residues" evidence="5">
    <location>
        <begin position="134"/>
        <end position="143"/>
    </location>
</feature>
<gene>
    <name evidence="6" type="ORF">F503_04357</name>
</gene>
<feature type="repeat" description="WD" evidence="4">
    <location>
        <begin position="866"/>
        <end position="907"/>
    </location>
</feature>
<feature type="compositionally biased region" description="Polar residues" evidence="5">
    <location>
        <begin position="183"/>
        <end position="195"/>
    </location>
</feature>
<accession>S3D5V9</accession>
<dbReference type="InterPro" id="IPR015943">
    <property type="entry name" value="WD40/YVTN_repeat-like_dom_sf"/>
</dbReference>
<organism evidence="6 7">
    <name type="scientific">Ophiostoma piceae (strain UAMH 11346)</name>
    <name type="common">Sap stain fungus</name>
    <dbReference type="NCBI Taxonomy" id="1262450"/>
    <lineage>
        <taxon>Eukaryota</taxon>
        <taxon>Fungi</taxon>
        <taxon>Dikarya</taxon>
        <taxon>Ascomycota</taxon>
        <taxon>Pezizomycotina</taxon>
        <taxon>Sordariomycetes</taxon>
        <taxon>Sordariomycetidae</taxon>
        <taxon>Ophiostomatales</taxon>
        <taxon>Ophiostomataceae</taxon>
        <taxon>Ophiostoma</taxon>
    </lineage>
</organism>
<feature type="region of interest" description="Disordered" evidence="5">
    <location>
        <begin position="1106"/>
        <end position="1128"/>
    </location>
</feature>
<dbReference type="InterPro" id="IPR037588">
    <property type="entry name" value="MLST8"/>
</dbReference>
<feature type="compositionally biased region" description="Low complexity" evidence="5">
    <location>
        <begin position="1"/>
        <end position="37"/>
    </location>
</feature>
<dbReference type="PROSITE" id="PS00678">
    <property type="entry name" value="WD_REPEATS_1"/>
    <property type="match status" value="1"/>
</dbReference>
<evidence type="ECO:0000256" key="4">
    <source>
        <dbReference type="PROSITE-ProRule" id="PRU00221"/>
    </source>
</evidence>
<feature type="compositionally biased region" description="Polar residues" evidence="5">
    <location>
        <begin position="1109"/>
        <end position="1124"/>
    </location>
</feature>
<dbReference type="AlphaFoldDB" id="S3D5V9"/>
<dbReference type="VEuPathDB" id="FungiDB:F503_04357"/>
<feature type="compositionally biased region" description="Acidic residues" evidence="5">
    <location>
        <begin position="147"/>
        <end position="157"/>
    </location>
</feature>
<dbReference type="SMART" id="SM00320">
    <property type="entry name" value="WD40"/>
    <property type="match status" value="5"/>
</dbReference>
<dbReference type="PANTHER" id="PTHR19842:SF2">
    <property type="entry name" value="WD REPEAT PROTEIN (AFU_ORTHOLOGUE AFUA_5G04300)"/>
    <property type="match status" value="1"/>
</dbReference>
<keyword evidence="3" id="KW-0677">Repeat</keyword>
<feature type="compositionally biased region" description="Low complexity" evidence="5">
    <location>
        <begin position="256"/>
        <end position="285"/>
    </location>
</feature>
<evidence type="ECO:0000256" key="2">
    <source>
        <dbReference type="ARBA" id="ARBA00022574"/>
    </source>
</evidence>
<feature type="region of interest" description="Disordered" evidence="5">
    <location>
        <begin position="1"/>
        <end position="220"/>
    </location>
</feature>
<dbReference type="OrthoDB" id="10248252at2759"/>
<feature type="compositionally biased region" description="Polar residues" evidence="5">
    <location>
        <begin position="78"/>
        <end position="96"/>
    </location>
</feature>
<feature type="compositionally biased region" description="Acidic residues" evidence="5">
    <location>
        <begin position="957"/>
        <end position="970"/>
    </location>
</feature>
<comment type="similarity">
    <text evidence="1">Belongs to the WD repeat LST8 family.</text>
</comment>
<reference evidence="6 7" key="1">
    <citation type="journal article" date="2013" name="BMC Genomics">
        <title>The genome and transcriptome of the pine saprophyte Ophiostoma piceae, and a comparison with the bark beetle-associated pine pathogen Grosmannia clavigera.</title>
        <authorList>
            <person name="Haridas S."/>
            <person name="Wang Y."/>
            <person name="Lim L."/>
            <person name="Massoumi Alamouti S."/>
            <person name="Jackman S."/>
            <person name="Docking R."/>
            <person name="Robertson G."/>
            <person name="Birol I."/>
            <person name="Bohlmann J."/>
            <person name="Breuil C."/>
        </authorList>
    </citation>
    <scope>NUCLEOTIDE SEQUENCE [LARGE SCALE GENOMIC DNA]</scope>
    <source>
        <strain evidence="6 7">UAMH 11346</strain>
    </source>
</reference>
<name>S3D5V9_OPHP1</name>
<evidence type="ECO:0000256" key="3">
    <source>
        <dbReference type="ARBA" id="ARBA00022737"/>
    </source>
</evidence>
<dbReference type="GO" id="GO:0031932">
    <property type="term" value="C:TORC2 complex"/>
    <property type="evidence" value="ECO:0007669"/>
    <property type="project" value="InterPro"/>
</dbReference>